<keyword evidence="2" id="KW-1185">Reference proteome</keyword>
<name>A0A4S8L496_DENBC</name>
<accession>A0A4S8L496</accession>
<proteinExistence type="predicted"/>
<organism evidence="1 2">
    <name type="scientific">Dendrothele bispora (strain CBS 962.96)</name>
    <dbReference type="NCBI Taxonomy" id="1314807"/>
    <lineage>
        <taxon>Eukaryota</taxon>
        <taxon>Fungi</taxon>
        <taxon>Dikarya</taxon>
        <taxon>Basidiomycota</taxon>
        <taxon>Agaricomycotina</taxon>
        <taxon>Agaricomycetes</taxon>
        <taxon>Agaricomycetidae</taxon>
        <taxon>Agaricales</taxon>
        <taxon>Agaricales incertae sedis</taxon>
        <taxon>Dendrothele</taxon>
    </lineage>
</organism>
<reference evidence="1 2" key="1">
    <citation type="journal article" date="2019" name="Nat. Ecol. Evol.">
        <title>Megaphylogeny resolves global patterns of mushroom evolution.</title>
        <authorList>
            <person name="Varga T."/>
            <person name="Krizsan K."/>
            <person name="Foldi C."/>
            <person name="Dima B."/>
            <person name="Sanchez-Garcia M."/>
            <person name="Sanchez-Ramirez S."/>
            <person name="Szollosi G.J."/>
            <person name="Szarkandi J.G."/>
            <person name="Papp V."/>
            <person name="Albert L."/>
            <person name="Andreopoulos W."/>
            <person name="Angelini C."/>
            <person name="Antonin V."/>
            <person name="Barry K.W."/>
            <person name="Bougher N.L."/>
            <person name="Buchanan P."/>
            <person name="Buyck B."/>
            <person name="Bense V."/>
            <person name="Catcheside P."/>
            <person name="Chovatia M."/>
            <person name="Cooper J."/>
            <person name="Damon W."/>
            <person name="Desjardin D."/>
            <person name="Finy P."/>
            <person name="Geml J."/>
            <person name="Haridas S."/>
            <person name="Hughes K."/>
            <person name="Justo A."/>
            <person name="Karasinski D."/>
            <person name="Kautmanova I."/>
            <person name="Kiss B."/>
            <person name="Kocsube S."/>
            <person name="Kotiranta H."/>
            <person name="LaButti K.M."/>
            <person name="Lechner B.E."/>
            <person name="Liimatainen K."/>
            <person name="Lipzen A."/>
            <person name="Lukacs Z."/>
            <person name="Mihaltcheva S."/>
            <person name="Morgado L.N."/>
            <person name="Niskanen T."/>
            <person name="Noordeloos M.E."/>
            <person name="Ohm R.A."/>
            <person name="Ortiz-Santana B."/>
            <person name="Ovrebo C."/>
            <person name="Racz N."/>
            <person name="Riley R."/>
            <person name="Savchenko A."/>
            <person name="Shiryaev A."/>
            <person name="Soop K."/>
            <person name="Spirin V."/>
            <person name="Szebenyi C."/>
            <person name="Tomsovsky M."/>
            <person name="Tulloss R.E."/>
            <person name="Uehling J."/>
            <person name="Grigoriev I.V."/>
            <person name="Vagvolgyi C."/>
            <person name="Papp T."/>
            <person name="Martin F.M."/>
            <person name="Miettinen O."/>
            <person name="Hibbett D.S."/>
            <person name="Nagy L.G."/>
        </authorList>
    </citation>
    <scope>NUCLEOTIDE SEQUENCE [LARGE SCALE GENOMIC DNA]</scope>
    <source>
        <strain evidence="1 2">CBS 962.96</strain>
    </source>
</reference>
<dbReference type="Proteomes" id="UP000297245">
    <property type="component" value="Unassembled WGS sequence"/>
</dbReference>
<protein>
    <recommendedName>
        <fullName evidence="3">F-box domain-containing protein</fullName>
    </recommendedName>
</protein>
<dbReference type="OrthoDB" id="3266451at2759"/>
<dbReference type="EMBL" id="ML179666">
    <property type="protein sequence ID" value="THU83376.1"/>
    <property type="molecule type" value="Genomic_DNA"/>
</dbReference>
<evidence type="ECO:0000313" key="1">
    <source>
        <dbReference type="EMBL" id="THU83376.1"/>
    </source>
</evidence>
<feature type="non-terminal residue" evidence="1">
    <location>
        <position position="74"/>
    </location>
</feature>
<dbReference type="AlphaFoldDB" id="A0A4S8L496"/>
<sequence length="74" mass="8805">YIPSPSEHVRIRARVEEIEIAWSKCDREIQWLEEAADKLRRQKAYLERCAGEHKSLLSPIRLLPPEILSQIFEY</sequence>
<evidence type="ECO:0000313" key="2">
    <source>
        <dbReference type="Proteomes" id="UP000297245"/>
    </source>
</evidence>
<gene>
    <name evidence="1" type="ORF">K435DRAFT_615422</name>
</gene>
<evidence type="ECO:0008006" key="3">
    <source>
        <dbReference type="Google" id="ProtNLM"/>
    </source>
</evidence>
<feature type="non-terminal residue" evidence="1">
    <location>
        <position position="1"/>
    </location>
</feature>